<reference evidence="2" key="1">
    <citation type="submission" date="2025-08" db="UniProtKB">
        <authorList>
            <consortium name="RefSeq"/>
        </authorList>
    </citation>
    <scope>IDENTIFICATION</scope>
    <source>
        <strain evidence="2">Tuebingen</strain>
        <tissue evidence="2">Fibroblasts and whole tissue</tissue>
    </source>
</reference>
<proteinExistence type="predicted"/>
<accession>A0AC58HBW4</accession>
<sequence>MQWTCKYCTFCAEKRGYLLKHYRLKHGCHTRISPLPCLHKECLCTFKSFNALKVHLSTWHTQKDLGNVGETAFHCQLCDFVEPCTDADFFTHLRRHLKLKQKVSCPYQGCNFQSNVYSTFNAHKSKEHQDHNNMAFKPEIVSHNELEEPPPHTNIQPEDSAPETDEVEFEVTELSEDVENLESQLEHNVAALFLKMKSILNISENALQEVIEQINQIYVLSQPLLHTSVKKILNQHCGDVEDSLVSEIVKVFTENNVFLKFTSTGGSLSTTSKRTSYISKEFSVVTPVEFVLKDDKQTFVYIPVLKMLQTLLNNGDILDKAMSPEPNLSQGYRSHRDGSRFKDNSLLTEEEFRIALCLYIDDFEVANPLGTSRKKHKLCAIYWVLGNLHPKYRSSLHSIQLALLCKVSSLKDHGYGEILRPLIQDLVFLEQQGVYVEQLGASIKGTVLFVAADNLAAHSLGGFFESFTVSQMCRFCMAKREEIQHKEVRTGSFPSRTKENHDRQVQDVLQDPTMAQQYGVKRSCPLSKSLEHFHVVNGYPPDLLHDLLEGVVPAELALCLKALISKGYFSLEILNVAIKQFPYTFSDRTNQPQIIAKNFASKATIGGNGHENWTLLRLLPLLIGHHIPEGDETWEVLMNLKDVVELSVSASFSEESVCFLDCKIAEHRDIFQKVFPNEKLRPKHHYIEHYPQLIQTFGPLCDVWTMRFEGKHKFFKKVVRHIHNFKNIPLTLALRHQHMIAFHLAATSFFKPSVEINKVKSVMVASFPENVKNRLHLRNNQNTVLVAASVCIDGIKYSANMVISVGSCSGLPDFRQIAKIVVINTDIIFVCRLMKSWYNEHLRAYELCSSHLPTFSVTQLSELNDVFPISLYRVVDKQLVTLKRHILC</sequence>
<protein>
    <submittedName>
        <fullName evidence="2">Uncharacterized protein isoform X1</fullName>
    </submittedName>
</protein>
<gene>
    <name evidence="2" type="primary">LOC141377764</name>
</gene>
<dbReference type="RefSeq" id="XP_073779483.1">
    <property type="nucleotide sequence ID" value="XM_073923382.1"/>
</dbReference>
<dbReference type="Proteomes" id="UP000000437">
    <property type="component" value="Chromosome 15"/>
</dbReference>
<keyword evidence="1" id="KW-1185">Reference proteome</keyword>
<evidence type="ECO:0000313" key="2">
    <source>
        <dbReference type="RefSeq" id="XP_073779483.1"/>
    </source>
</evidence>
<name>A0AC58HBW4_DANRE</name>
<organism evidence="1 2">
    <name type="scientific">Danio rerio</name>
    <name type="common">Zebrafish</name>
    <name type="synonym">Brachydanio rerio</name>
    <dbReference type="NCBI Taxonomy" id="7955"/>
    <lineage>
        <taxon>Eukaryota</taxon>
        <taxon>Metazoa</taxon>
        <taxon>Chordata</taxon>
        <taxon>Craniata</taxon>
        <taxon>Vertebrata</taxon>
        <taxon>Euteleostomi</taxon>
        <taxon>Actinopterygii</taxon>
        <taxon>Neopterygii</taxon>
        <taxon>Teleostei</taxon>
        <taxon>Ostariophysi</taxon>
        <taxon>Cypriniformes</taxon>
        <taxon>Danionidae</taxon>
        <taxon>Danioninae</taxon>
        <taxon>Danio</taxon>
    </lineage>
</organism>
<evidence type="ECO:0000313" key="1">
    <source>
        <dbReference type="Proteomes" id="UP000000437"/>
    </source>
</evidence>